<dbReference type="SUPFAM" id="SSF52540">
    <property type="entry name" value="P-loop containing nucleoside triphosphate hydrolases"/>
    <property type="match status" value="1"/>
</dbReference>
<reference evidence="9" key="1">
    <citation type="submission" date="2018-05" db="EMBL/GenBank/DDBJ databases">
        <authorList>
            <person name="Lanie J.A."/>
            <person name="Ng W.-L."/>
            <person name="Kazmierczak K.M."/>
            <person name="Andrzejewski T.M."/>
            <person name="Davidsen T.M."/>
            <person name="Wayne K.J."/>
            <person name="Tettelin H."/>
            <person name="Glass J.I."/>
            <person name="Rusch D."/>
            <person name="Podicherti R."/>
            <person name="Tsui H.-C.T."/>
            <person name="Winkler M.E."/>
        </authorList>
    </citation>
    <scope>NUCLEOTIDE SEQUENCE</scope>
</reference>
<dbReference type="InterPro" id="IPR000194">
    <property type="entry name" value="ATPase_F1/V1/A1_a/bsu_nucl-bd"/>
</dbReference>
<dbReference type="InterPro" id="IPR003593">
    <property type="entry name" value="AAA+_ATPase"/>
</dbReference>
<dbReference type="GO" id="GO:0030254">
    <property type="term" value="P:protein secretion by the type III secretion system"/>
    <property type="evidence" value="ECO:0007669"/>
    <property type="project" value="InterPro"/>
</dbReference>
<evidence type="ECO:0000256" key="4">
    <source>
        <dbReference type="ARBA" id="ARBA00022741"/>
    </source>
</evidence>
<evidence type="ECO:0000256" key="7">
    <source>
        <dbReference type="ARBA" id="ARBA00022967"/>
    </source>
</evidence>
<keyword evidence="5" id="KW-0067">ATP-binding</keyword>
<sequence>MLPDSSTVKLPVYSNLETYISGIENLPVLRKEGRVMQVIGHMVEATNPGCSVGGMCKIFNPATNTSVSAEVVGFRKDRMLVMPLHNAHGIGPKCRVVSEDRPAMVPVGEGLLGRVFDPLMRPLDGFGELMTSTDVPLFPEVVNPLHRDRIKDPLDVGVRSINSSLTCGRGQRIGIMAGSGVGKSVLLGMMARYTDADINVISLVGERGKEVREFIEDNLGEEGMRRSVVVVATSDQPPLLRMRGAFVATSIAEHFRNQGKDVLLSMDSLTRFAMAQREIGLAAGEPPTTKGYPPSVFALLPSLLERAGTHEGPGSITGFYTVLVEGDDASDPIADAIRAIVDGHIFLSRSIAEKGTFPAVDLLSSTSRVMVNVVGETHLELNQILRRTLATYREAEDLINIGAYVQGSNPEIDYAISKYPLIQKFIQQGMNEHTALNECVDRLQQIFGDSLDGSNFTEEIS</sequence>
<dbReference type="InterPro" id="IPR005714">
    <property type="entry name" value="ATPase_T3SS_FliI/YscN"/>
</dbReference>
<name>A0A381P7S7_9ZZZZ</name>
<dbReference type="GO" id="GO:0030257">
    <property type="term" value="C:type III protein secretion system complex"/>
    <property type="evidence" value="ECO:0007669"/>
    <property type="project" value="InterPro"/>
</dbReference>
<dbReference type="InterPro" id="IPR040627">
    <property type="entry name" value="T3SS_ATPase_C"/>
</dbReference>
<dbReference type="InterPro" id="IPR027417">
    <property type="entry name" value="P-loop_NTPase"/>
</dbReference>
<dbReference type="GO" id="GO:0016887">
    <property type="term" value="F:ATP hydrolysis activity"/>
    <property type="evidence" value="ECO:0007669"/>
    <property type="project" value="InterPro"/>
</dbReference>
<evidence type="ECO:0000256" key="3">
    <source>
        <dbReference type="ARBA" id="ARBA00022490"/>
    </source>
</evidence>
<dbReference type="PANTHER" id="PTHR15184:SF9">
    <property type="entry name" value="SPI-1 TYPE 3 SECRETION SYSTEM ATPASE"/>
    <property type="match status" value="1"/>
</dbReference>
<dbReference type="PANTHER" id="PTHR15184">
    <property type="entry name" value="ATP SYNTHASE"/>
    <property type="match status" value="1"/>
</dbReference>
<keyword evidence="7" id="KW-1278">Translocase</keyword>
<dbReference type="Pfam" id="PF00006">
    <property type="entry name" value="ATP-synt_ab"/>
    <property type="match status" value="1"/>
</dbReference>
<keyword evidence="3" id="KW-0963">Cytoplasm</keyword>
<keyword evidence="2" id="KW-0813">Transport</keyword>
<dbReference type="FunFam" id="3.40.50.12240:FF:000002">
    <property type="entry name" value="Flagellum-specific ATP synthase FliI"/>
    <property type="match status" value="1"/>
</dbReference>
<evidence type="ECO:0000256" key="5">
    <source>
        <dbReference type="ARBA" id="ARBA00022840"/>
    </source>
</evidence>
<dbReference type="GO" id="GO:0005524">
    <property type="term" value="F:ATP binding"/>
    <property type="evidence" value="ECO:0007669"/>
    <property type="project" value="UniProtKB-KW"/>
</dbReference>
<evidence type="ECO:0000259" key="8">
    <source>
        <dbReference type="SMART" id="SM00382"/>
    </source>
</evidence>
<dbReference type="Pfam" id="PF18269">
    <property type="entry name" value="T3SS_ATPase_C"/>
    <property type="match status" value="1"/>
</dbReference>
<keyword evidence="6" id="KW-0653">Protein transport</keyword>
<dbReference type="GO" id="GO:0046933">
    <property type="term" value="F:proton-transporting ATP synthase activity, rotational mechanism"/>
    <property type="evidence" value="ECO:0007669"/>
    <property type="project" value="TreeGrafter"/>
</dbReference>
<organism evidence="9">
    <name type="scientific">marine metagenome</name>
    <dbReference type="NCBI Taxonomy" id="408172"/>
    <lineage>
        <taxon>unclassified sequences</taxon>
        <taxon>metagenomes</taxon>
        <taxon>ecological metagenomes</taxon>
    </lineage>
</organism>
<gene>
    <name evidence="9" type="ORF">METZ01_LOCUS15508</name>
</gene>
<dbReference type="SMART" id="SM00382">
    <property type="entry name" value="AAA"/>
    <property type="match status" value="1"/>
</dbReference>
<keyword evidence="4" id="KW-0547">Nucleotide-binding</keyword>
<protein>
    <recommendedName>
        <fullName evidence="8">AAA+ ATPase domain-containing protein</fullName>
    </recommendedName>
</protein>
<evidence type="ECO:0000256" key="1">
    <source>
        <dbReference type="ARBA" id="ARBA00004496"/>
    </source>
</evidence>
<dbReference type="NCBIfam" id="TIGR01026">
    <property type="entry name" value="fliI_yscN"/>
    <property type="match status" value="1"/>
</dbReference>
<evidence type="ECO:0000256" key="2">
    <source>
        <dbReference type="ARBA" id="ARBA00022448"/>
    </source>
</evidence>
<dbReference type="AlphaFoldDB" id="A0A381P7S7"/>
<accession>A0A381P7S7</accession>
<dbReference type="EMBL" id="UINC01000885">
    <property type="protein sequence ID" value="SUZ62654.1"/>
    <property type="molecule type" value="Genomic_DNA"/>
</dbReference>
<dbReference type="CDD" id="cd01136">
    <property type="entry name" value="ATPase_flagellum-secretory_path_III"/>
    <property type="match status" value="1"/>
</dbReference>
<feature type="domain" description="AAA+ ATPase" evidence="8">
    <location>
        <begin position="169"/>
        <end position="352"/>
    </location>
</feature>
<evidence type="ECO:0000313" key="9">
    <source>
        <dbReference type="EMBL" id="SUZ62654.1"/>
    </source>
</evidence>
<comment type="subcellular location">
    <subcellularLocation>
        <location evidence="1">Cytoplasm</location>
    </subcellularLocation>
</comment>
<dbReference type="Gene3D" id="3.40.50.12240">
    <property type="match status" value="1"/>
</dbReference>
<dbReference type="CDD" id="cd18114">
    <property type="entry name" value="ATP-synt_flagellum-secretory_path_III_C"/>
    <property type="match status" value="1"/>
</dbReference>
<dbReference type="GO" id="GO:0005737">
    <property type="term" value="C:cytoplasm"/>
    <property type="evidence" value="ECO:0007669"/>
    <property type="project" value="UniProtKB-SubCell"/>
</dbReference>
<evidence type="ECO:0000256" key="6">
    <source>
        <dbReference type="ARBA" id="ARBA00022927"/>
    </source>
</evidence>
<proteinExistence type="predicted"/>
<dbReference type="InterPro" id="IPR050053">
    <property type="entry name" value="ATPase_alpha/beta_chains"/>
</dbReference>